<dbReference type="GO" id="GO:0015489">
    <property type="term" value="F:putrescine transmembrane transporter activity"/>
    <property type="evidence" value="ECO:0007669"/>
    <property type="project" value="TreeGrafter"/>
</dbReference>
<dbReference type="PANTHER" id="PTHR46154:SF4">
    <property type="entry name" value="UREA ACTIVE TRANSPORTER"/>
    <property type="match status" value="1"/>
</dbReference>
<dbReference type="Pfam" id="PF00474">
    <property type="entry name" value="SSF"/>
    <property type="match status" value="1"/>
</dbReference>
<feature type="transmembrane region" description="Helical" evidence="9">
    <location>
        <begin position="289"/>
        <end position="314"/>
    </location>
</feature>
<evidence type="ECO:0000256" key="1">
    <source>
        <dbReference type="ARBA" id="ARBA00004141"/>
    </source>
</evidence>
<dbReference type="PROSITE" id="PS50283">
    <property type="entry name" value="NA_SOLUT_SYMP_3"/>
    <property type="match status" value="1"/>
</dbReference>
<dbReference type="CDD" id="cd11476">
    <property type="entry name" value="SLC5sbd_DUR3"/>
    <property type="match status" value="1"/>
</dbReference>
<dbReference type="GO" id="GO:0005886">
    <property type="term" value="C:plasma membrane"/>
    <property type="evidence" value="ECO:0007669"/>
    <property type="project" value="TreeGrafter"/>
</dbReference>
<feature type="region of interest" description="Disordered" evidence="8">
    <location>
        <begin position="535"/>
        <end position="559"/>
    </location>
</feature>
<organism evidence="10 11">
    <name type="scientific">Armillaria borealis</name>
    <dbReference type="NCBI Taxonomy" id="47425"/>
    <lineage>
        <taxon>Eukaryota</taxon>
        <taxon>Fungi</taxon>
        <taxon>Dikarya</taxon>
        <taxon>Basidiomycota</taxon>
        <taxon>Agaricomycotina</taxon>
        <taxon>Agaricomycetes</taxon>
        <taxon>Agaricomycetidae</taxon>
        <taxon>Agaricales</taxon>
        <taxon>Marasmiineae</taxon>
        <taxon>Physalacriaceae</taxon>
        <taxon>Armillaria</taxon>
    </lineage>
</organism>
<keyword evidence="4 9" id="KW-0812">Transmembrane</keyword>
<evidence type="ECO:0000256" key="8">
    <source>
        <dbReference type="SAM" id="MobiDB-lite"/>
    </source>
</evidence>
<keyword evidence="11" id="KW-1185">Reference proteome</keyword>
<feature type="transmembrane region" description="Helical" evidence="9">
    <location>
        <begin position="12"/>
        <end position="35"/>
    </location>
</feature>
<keyword evidence="5 9" id="KW-1133">Transmembrane helix</keyword>
<keyword evidence="6 9" id="KW-0472">Membrane</keyword>
<comment type="subcellular location">
    <subcellularLocation>
        <location evidence="1">Membrane</location>
        <topology evidence="1">Multi-pass membrane protein</topology>
    </subcellularLocation>
</comment>
<feature type="transmembrane region" description="Helical" evidence="9">
    <location>
        <begin position="130"/>
        <end position="152"/>
    </location>
</feature>
<evidence type="ECO:0000313" key="10">
    <source>
        <dbReference type="EMBL" id="KAK0443622.1"/>
    </source>
</evidence>
<feature type="transmembrane region" description="Helical" evidence="9">
    <location>
        <begin position="56"/>
        <end position="82"/>
    </location>
</feature>
<dbReference type="GO" id="GO:0015204">
    <property type="term" value="F:urea transmembrane transporter activity"/>
    <property type="evidence" value="ECO:0007669"/>
    <property type="project" value="InterPro"/>
</dbReference>
<evidence type="ECO:0000256" key="6">
    <source>
        <dbReference type="ARBA" id="ARBA00023136"/>
    </source>
</evidence>
<feature type="compositionally biased region" description="Basic and acidic residues" evidence="8">
    <location>
        <begin position="535"/>
        <end position="546"/>
    </location>
</feature>
<dbReference type="GO" id="GO:0015606">
    <property type="term" value="F:spermidine transmembrane transporter activity"/>
    <property type="evidence" value="ECO:0007669"/>
    <property type="project" value="TreeGrafter"/>
</dbReference>
<name>A0AA39JK06_9AGAR</name>
<feature type="transmembrane region" description="Helical" evidence="9">
    <location>
        <begin position="626"/>
        <end position="650"/>
    </location>
</feature>
<sequence>MQIQPIFSPGFGYGIVIGLGAAFAIIMSIIAWGLSRYAGETQDSEMQMTAKKSVRTGLLAASVVSSWTIAATLLTSTAYGYSYGVSGGWWYGAGACVQILLFTACAIELKRRAPAAHTFAEVVKVRFGPAGHFTLAFYSFLYQLFASVNLLVGAGSIFSTLTGMSADAACMLLPLGVIIYSALGGIKSTFLSDYVHTLIIYIILLISVVVVYGTSSLIGSPGDMYELLRKAALAHPIDGNQDGEYLTMKSLSGGLVGAVFVGSGFSAAVDSQLFQKAIAANPESTIGGYLLGGTAWFAIPFCLASTWGLAAAALESHPSWPTYPDRLTAAQVSEGLPMPLAALTVLGKGGAGAVIVMLFMAATSAMSSETMAVTGLVTYDIYRTYINPKASDKQLKAIAHLTVILFGLSVGAIACGFLHAGFSVNFIVTAIGIVVDSAVIPMVCTLTWARMNTLACVGAPILGSSVALVAWFVSTKHYSGEITIDTLSTLKPLALGNGISIIAPLIFVPLLTFIGGNQNFDWNRLKHEITAVKAHGEDHHEHTHSTDDDEKETDDKEKGEINTTVIVTKEGSDELVEVDLSDHAERILKAGRAKALWAASAMTLIFCILVPLPMYFTNYVFSKGFFIFWVVTIFLWAFYAALTIGILPLWEGRFGIAGFVRGVWKDIKYVSSRA</sequence>
<evidence type="ECO:0000256" key="4">
    <source>
        <dbReference type="ARBA" id="ARBA00022692"/>
    </source>
</evidence>
<proteinExistence type="inferred from homology"/>
<reference evidence="10" key="1">
    <citation type="submission" date="2023-06" db="EMBL/GenBank/DDBJ databases">
        <authorList>
            <consortium name="Lawrence Berkeley National Laboratory"/>
            <person name="Ahrendt S."/>
            <person name="Sahu N."/>
            <person name="Indic B."/>
            <person name="Wong-Bajracharya J."/>
            <person name="Merenyi Z."/>
            <person name="Ke H.-M."/>
            <person name="Monk M."/>
            <person name="Kocsube S."/>
            <person name="Drula E."/>
            <person name="Lipzen A."/>
            <person name="Balint B."/>
            <person name="Henrissat B."/>
            <person name="Andreopoulos B."/>
            <person name="Martin F.M."/>
            <person name="Harder C.B."/>
            <person name="Rigling D."/>
            <person name="Ford K.L."/>
            <person name="Foster G.D."/>
            <person name="Pangilinan J."/>
            <person name="Papanicolaou A."/>
            <person name="Barry K."/>
            <person name="LaButti K."/>
            <person name="Viragh M."/>
            <person name="Koriabine M."/>
            <person name="Yan M."/>
            <person name="Riley R."/>
            <person name="Champramary S."/>
            <person name="Plett K.L."/>
            <person name="Tsai I.J."/>
            <person name="Slot J."/>
            <person name="Sipos G."/>
            <person name="Plett J."/>
            <person name="Nagy L.G."/>
            <person name="Grigoriev I.V."/>
        </authorList>
    </citation>
    <scope>NUCLEOTIDE SEQUENCE</scope>
    <source>
        <strain evidence="10">FPL87.14</strain>
    </source>
</reference>
<dbReference type="AlphaFoldDB" id="A0AA39JK06"/>
<feature type="transmembrane region" description="Helical" evidence="9">
    <location>
        <begin position="493"/>
        <end position="516"/>
    </location>
</feature>
<feature type="transmembrane region" description="Helical" evidence="9">
    <location>
        <begin position="426"/>
        <end position="446"/>
    </location>
</feature>
<evidence type="ECO:0000256" key="7">
    <source>
        <dbReference type="RuleBase" id="RU362091"/>
    </source>
</evidence>
<keyword evidence="3" id="KW-0813">Transport</keyword>
<accession>A0AA39JK06</accession>
<evidence type="ECO:0000256" key="5">
    <source>
        <dbReference type="ARBA" id="ARBA00022989"/>
    </source>
</evidence>
<feature type="transmembrane region" description="Helical" evidence="9">
    <location>
        <begin position="397"/>
        <end position="420"/>
    </location>
</feature>
<evidence type="ECO:0000313" key="11">
    <source>
        <dbReference type="Proteomes" id="UP001175226"/>
    </source>
</evidence>
<evidence type="ECO:0000256" key="3">
    <source>
        <dbReference type="ARBA" id="ARBA00022448"/>
    </source>
</evidence>
<dbReference type="NCBIfam" id="TIGR00813">
    <property type="entry name" value="sss"/>
    <property type="match status" value="1"/>
</dbReference>
<dbReference type="PANTHER" id="PTHR46154">
    <property type="match status" value="1"/>
</dbReference>
<feature type="transmembrane region" description="Helical" evidence="9">
    <location>
        <begin position="251"/>
        <end position="269"/>
    </location>
</feature>
<feature type="transmembrane region" description="Helical" evidence="9">
    <location>
        <begin position="88"/>
        <end position="109"/>
    </location>
</feature>
<dbReference type="EMBL" id="JAUEPT010000022">
    <property type="protein sequence ID" value="KAK0443622.1"/>
    <property type="molecule type" value="Genomic_DNA"/>
</dbReference>
<evidence type="ECO:0000256" key="9">
    <source>
        <dbReference type="SAM" id="Phobius"/>
    </source>
</evidence>
<dbReference type="InterPro" id="IPR001734">
    <property type="entry name" value="Na/solute_symporter"/>
</dbReference>
<comment type="caution">
    <text evidence="10">The sequence shown here is derived from an EMBL/GenBank/DDBJ whole genome shotgun (WGS) entry which is preliminary data.</text>
</comment>
<feature type="transmembrane region" description="Helical" evidence="9">
    <location>
        <begin position="453"/>
        <end position="473"/>
    </location>
</feature>
<gene>
    <name evidence="10" type="ORF">EV421DRAFT_527780</name>
</gene>
<protein>
    <submittedName>
        <fullName evidence="10">Sodium:solute symporter family-domain-containing protein</fullName>
    </submittedName>
</protein>
<feature type="transmembrane region" description="Helical" evidence="9">
    <location>
        <begin position="164"/>
        <end position="186"/>
    </location>
</feature>
<dbReference type="InterPro" id="IPR031155">
    <property type="entry name" value="DUR"/>
</dbReference>
<dbReference type="Gene3D" id="1.20.1730.10">
    <property type="entry name" value="Sodium/glucose cotransporter"/>
    <property type="match status" value="1"/>
</dbReference>
<evidence type="ECO:0000256" key="2">
    <source>
        <dbReference type="ARBA" id="ARBA00006434"/>
    </source>
</evidence>
<dbReference type="Proteomes" id="UP001175226">
    <property type="component" value="Unassembled WGS sequence"/>
</dbReference>
<feature type="transmembrane region" description="Helical" evidence="9">
    <location>
        <begin position="595"/>
        <end position="614"/>
    </location>
</feature>
<dbReference type="InterPro" id="IPR038377">
    <property type="entry name" value="Na/Glc_symporter_sf"/>
</dbReference>
<comment type="similarity">
    <text evidence="2 7">Belongs to the sodium:solute symporter (SSF) (TC 2.A.21) family.</text>
</comment>
<feature type="transmembrane region" description="Helical" evidence="9">
    <location>
        <begin position="198"/>
        <end position="218"/>
    </location>
</feature>